<reference evidence="3 4" key="1">
    <citation type="submission" date="2015-04" db="EMBL/GenBank/DDBJ databases">
        <title>Complete genome sequence of Schizopora paradoxa KUC8140, a cosmopolitan wood degrader in East Asia.</title>
        <authorList>
            <consortium name="DOE Joint Genome Institute"/>
            <person name="Min B."/>
            <person name="Park H."/>
            <person name="Jang Y."/>
            <person name="Kim J.-J."/>
            <person name="Kim K.H."/>
            <person name="Pangilinan J."/>
            <person name="Lipzen A."/>
            <person name="Riley R."/>
            <person name="Grigoriev I.V."/>
            <person name="Spatafora J.W."/>
            <person name="Choi I.-G."/>
        </authorList>
    </citation>
    <scope>NUCLEOTIDE SEQUENCE [LARGE SCALE GENOMIC DNA]</scope>
    <source>
        <strain evidence="3 4">KUC8140</strain>
    </source>
</reference>
<evidence type="ECO:0000256" key="1">
    <source>
        <dbReference type="SAM" id="Phobius"/>
    </source>
</evidence>
<feature type="transmembrane region" description="Helical" evidence="1">
    <location>
        <begin position="134"/>
        <end position="158"/>
    </location>
</feature>
<dbReference type="Proteomes" id="UP000053477">
    <property type="component" value="Unassembled WGS sequence"/>
</dbReference>
<keyword evidence="4" id="KW-1185">Reference proteome</keyword>
<evidence type="ECO:0000313" key="4">
    <source>
        <dbReference type="Proteomes" id="UP000053477"/>
    </source>
</evidence>
<accession>A0A0H2RRF1</accession>
<sequence>MNIPSFDSLVGTELSKVFEQLQTARYFSLAGLSILYYDLILTLSSELSKIWSLEVRLGRALRAAYFVDRYAAAAIQVLYLCVFPFPVADLTAKWCIGSGVIIVAWTLVIGLCGEGLVIYVICCSWDWRRRAVRSLVVGWVLVTLAATISLALCLRAFLKQGAITFIDTSHHYARPVRNAF</sequence>
<dbReference type="AlphaFoldDB" id="A0A0H2RRF1"/>
<keyword evidence="1" id="KW-1133">Transmembrane helix</keyword>
<feature type="transmembrane region" description="Helical" evidence="1">
    <location>
        <begin position="66"/>
        <end position="87"/>
    </location>
</feature>
<name>A0A0H2RRF1_9AGAM</name>
<dbReference type="InParanoid" id="A0A0H2RRF1"/>
<keyword evidence="1" id="KW-0812">Transmembrane</keyword>
<feature type="non-terminal residue" evidence="3">
    <location>
        <position position="180"/>
    </location>
</feature>
<feature type="transmembrane region" description="Helical" evidence="1">
    <location>
        <begin position="26"/>
        <end position="45"/>
    </location>
</feature>
<evidence type="ECO:0000259" key="2">
    <source>
        <dbReference type="Pfam" id="PF20151"/>
    </source>
</evidence>
<dbReference type="EMBL" id="KQ085986">
    <property type="protein sequence ID" value="KLO12053.1"/>
    <property type="molecule type" value="Genomic_DNA"/>
</dbReference>
<proteinExistence type="predicted"/>
<evidence type="ECO:0000313" key="3">
    <source>
        <dbReference type="EMBL" id="KLO12053.1"/>
    </source>
</evidence>
<protein>
    <recommendedName>
        <fullName evidence="2">DUF6533 domain-containing protein</fullName>
    </recommendedName>
</protein>
<feature type="transmembrane region" description="Helical" evidence="1">
    <location>
        <begin position="99"/>
        <end position="122"/>
    </location>
</feature>
<dbReference type="InterPro" id="IPR045340">
    <property type="entry name" value="DUF6533"/>
</dbReference>
<keyword evidence="1" id="KW-0472">Membrane</keyword>
<dbReference type="Pfam" id="PF20151">
    <property type="entry name" value="DUF6533"/>
    <property type="match status" value="1"/>
</dbReference>
<gene>
    <name evidence="3" type="ORF">SCHPADRAFT_905493</name>
</gene>
<feature type="domain" description="DUF6533" evidence="2">
    <location>
        <begin position="26"/>
        <end position="72"/>
    </location>
</feature>
<organism evidence="3 4">
    <name type="scientific">Schizopora paradoxa</name>
    <dbReference type="NCBI Taxonomy" id="27342"/>
    <lineage>
        <taxon>Eukaryota</taxon>
        <taxon>Fungi</taxon>
        <taxon>Dikarya</taxon>
        <taxon>Basidiomycota</taxon>
        <taxon>Agaricomycotina</taxon>
        <taxon>Agaricomycetes</taxon>
        <taxon>Hymenochaetales</taxon>
        <taxon>Schizoporaceae</taxon>
        <taxon>Schizopora</taxon>
    </lineage>
</organism>